<proteinExistence type="predicted"/>
<dbReference type="OrthoDB" id="9021885at2"/>
<comment type="caution">
    <text evidence="2">The sequence shown here is derived from an EMBL/GenBank/DDBJ whole genome shotgun (WGS) entry which is preliminary data.</text>
</comment>
<accession>A0A149PNI0</accession>
<dbReference type="STRING" id="1399968.CI15_19310"/>
<evidence type="ECO:0000313" key="2">
    <source>
        <dbReference type="EMBL" id="KXU86582.1"/>
    </source>
</evidence>
<gene>
    <name evidence="2" type="ORF">CI15_19310</name>
</gene>
<feature type="compositionally biased region" description="Basic and acidic residues" evidence="1">
    <location>
        <begin position="41"/>
        <end position="69"/>
    </location>
</feature>
<dbReference type="EMBL" id="LRBG01000022">
    <property type="protein sequence ID" value="KXU86582.1"/>
    <property type="molecule type" value="Genomic_DNA"/>
</dbReference>
<name>A0A149PNI0_9BURK</name>
<protein>
    <submittedName>
        <fullName evidence="2">Uncharacterized protein</fullName>
    </submittedName>
</protein>
<dbReference type="Proteomes" id="UP000075613">
    <property type="component" value="Unassembled WGS sequence"/>
</dbReference>
<reference evidence="2 3" key="1">
    <citation type="journal article" date="2015" name="Int. J. Syst. Evol. Microbiol.">
        <title>Burkholderia monticola sp. nov., isolated from mountain soil.</title>
        <authorList>
            <person name="Baek I."/>
            <person name="Seo B."/>
            <person name="Lee I."/>
            <person name="Yi H."/>
            <person name="Chun J."/>
        </authorList>
    </citation>
    <scope>NUCLEOTIDE SEQUENCE [LARGE SCALE GENOMIC DNA]</scope>
    <source>
        <strain evidence="2 3">JC2948</strain>
    </source>
</reference>
<dbReference type="RefSeq" id="WP_062129869.1">
    <property type="nucleotide sequence ID" value="NZ_LRBG01000022.1"/>
</dbReference>
<evidence type="ECO:0000256" key="1">
    <source>
        <dbReference type="SAM" id="MobiDB-lite"/>
    </source>
</evidence>
<sequence>MSKPTEKSQGETKNAAKNESKSQPATPNEDPAHPHQASHSDNAKSKLPERHDEGRKQSPADHPGKKPGEGEPSVS</sequence>
<organism evidence="2 3">
    <name type="scientific">Paraburkholderia monticola</name>
    <dbReference type="NCBI Taxonomy" id="1399968"/>
    <lineage>
        <taxon>Bacteria</taxon>
        <taxon>Pseudomonadati</taxon>
        <taxon>Pseudomonadota</taxon>
        <taxon>Betaproteobacteria</taxon>
        <taxon>Burkholderiales</taxon>
        <taxon>Burkholderiaceae</taxon>
        <taxon>Paraburkholderia</taxon>
    </lineage>
</organism>
<keyword evidence="3" id="KW-1185">Reference proteome</keyword>
<feature type="compositionally biased region" description="Basic and acidic residues" evidence="1">
    <location>
        <begin position="1"/>
        <end position="20"/>
    </location>
</feature>
<dbReference type="AlphaFoldDB" id="A0A149PNI0"/>
<evidence type="ECO:0000313" key="3">
    <source>
        <dbReference type="Proteomes" id="UP000075613"/>
    </source>
</evidence>
<feature type="region of interest" description="Disordered" evidence="1">
    <location>
        <begin position="1"/>
        <end position="75"/>
    </location>
</feature>